<evidence type="ECO:0000256" key="1">
    <source>
        <dbReference type="SAM" id="Phobius"/>
    </source>
</evidence>
<protein>
    <submittedName>
        <fullName evidence="2">Uncharacterized protein</fullName>
    </submittedName>
</protein>
<sequence>MSSAPSDRDWRAVVATVMVVGVLLIAGCTDTTSREYSSTISDPSTGDVIDNVSVDTISQQNGARFDVDYSIDATANETYSLVVYERRNDSFEWDGTYSLEPNRYHTGFSVGPPLPDEPATTYQIRIECEKNATVLDAVTVTIGANRS</sequence>
<comment type="caution">
    <text evidence="2">The sequence shown here is derived from an EMBL/GenBank/DDBJ whole genome shotgun (WGS) entry which is preliminary data.</text>
</comment>
<accession>A0ABD5SK60</accession>
<reference evidence="2 3" key="1">
    <citation type="journal article" date="2019" name="Int. J. Syst. Evol. Microbiol.">
        <title>The Global Catalogue of Microorganisms (GCM) 10K type strain sequencing project: providing services to taxonomists for standard genome sequencing and annotation.</title>
        <authorList>
            <consortium name="The Broad Institute Genomics Platform"/>
            <consortium name="The Broad Institute Genome Sequencing Center for Infectious Disease"/>
            <person name="Wu L."/>
            <person name="Ma J."/>
        </authorList>
    </citation>
    <scope>NUCLEOTIDE SEQUENCE [LARGE SCALE GENOMIC DNA]</scope>
    <source>
        <strain evidence="2 3">LMG 29247</strain>
    </source>
</reference>
<dbReference type="EMBL" id="JBHSWV010000047">
    <property type="protein sequence ID" value="MFC6764076.1"/>
    <property type="molecule type" value="Genomic_DNA"/>
</dbReference>
<keyword evidence="3" id="KW-1185">Reference proteome</keyword>
<keyword evidence="1" id="KW-1133">Transmembrane helix</keyword>
<name>A0ABD5SK60_9EURY</name>
<evidence type="ECO:0000313" key="2">
    <source>
        <dbReference type="EMBL" id="MFC6764076.1"/>
    </source>
</evidence>
<organism evidence="2 3">
    <name type="scientific">Natrinema soli</name>
    <dbReference type="NCBI Taxonomy" id="1930624"/>
    <lineage>
        <taxon>Archaea</taxon>
        <taxon>Methanobacteriati</taxon>
        <taxon>Methanobacteriota</taxon>
        <taxon>Stenosarchaea group</taxon>
        <taxon>Halobacteria</taxon>
        <taxon>Halobacteriales</taxon>
        <taxon>Natrialbaceae</taxon>
        <taxon>Natrinema</taxon>
    </lineage>
</organism>
<keyword evidence="1" id="KW-0812">Transmembrane</keyword>
<proteinExistence type="predicted"/>
<feature type="transmembrane region" description="Helical" evidence="1">
    <location>
        <begin position="12"/>
        <end position="29"/>
    </location>
</feature>
<keyword evidence="1" id="KW-0472">Membrane</keyword>
<evidence type="ECO:0000313" key="3">
    <source>
        <dbReference type="Proteomes" id="UP001596383"/>
    </source>
</evidence>
<dbReference type="RefSeq" id="WP_273737172.1">
    <property type="nucleotide sequence ID" value="NZ_JAQIVI010000047.1"/>
</dbReference>
<gene>
    <name evidence="2" type="ORF">ACFQE6_03145</name>
</gene>
<dbReference type="Proteomes" id="UP001596383">
    <property type="component" value="Unassembled WGS sequence"/>
</dbReference>
<dbReference type="AlphaFoldDB" id="A0ABD5SK60"/>